<keyword evidence="2" id="KW-0808">Transferase</keyword>
<dbReference type="SUPFAM" id="SSF55729">
    <property type="entry name" value="Acyl-CoA N-acyltransferases (Nat)"/>
    <property type="match status" value="1"/>
</dbReference>
<dbReference type="RefSeq" id="WP_121125035.1">
    <property type="nucleotide sequence ID" value="NZ_RBWS01000010.1"/>
</dbReference>
<dbReference type="Gene3D" id="3.40.630.30">
    <property type="match status" value="1"/>
</dbReference>
<dbReference type="PROSITE" id="PS51186">
    <property type="entry name" value="GNAT"/>
    <property type="match status" value="1"/>
</dbReference>
<name>A0A420VX03_9SPHI</name>
<keyword evidence="3" id="KW-1185">Reference proteome</keyword>
<evidence type="ECO:0000259" key="1">
    <source>
        <dbReference type="PROSITE" id="PS51186"/>
    </source>
</evidence>
<dbReference type="AlphaFoldDB" id="A0A420VX03"/>
<dbReference type="Pfam" id="PF13302">
    <property type="entry name" value="Acetyltransf_3"/>
    <property type="match status" value="1"/>
</dbReference>
<dbReference type="InterPro" id="IPR051531">
    <property type="entry name" value="N-acetyltransferase"/>
</dbReference>
<dbReference type="InterPro" id="IPR000182">
    <property type="entry name" value="GNAT_dom"/>
</dbReference>
<proteinExistence type="predicted"/>
<dbReference type="InterPro" id="IPR016181">
    <property type="entry name" value="Acyl_CoA_acyltransferase"/>
</dbReference>
<organism evidence="2 3">
    <name type="scientific">Sphingobacterium puteale</name>
    <dbReference type="NCBI Taxonomy" id="2420510"/>
    <lineage>
        <taxon>Bacteria</taxon>
        <taxon>Pseudomonadati</taxon>
        <taxon>Bacteroidota</taxon>
        <taxon>Sphingobacteriia</taxon>
        <taxon>Sphingobacteriales</taxon>
        <taxon>Sphingobacteriaceae</taxon>
        <taxon>Sphingobacterium</taxon>
    </lineage>
</organism>
<dbReference type="Proteomes" id="UP000282423">
    <property type="component" value="Unassembled WGS sequence"/>
</dbReference>
<reference evidence="2 3" key="1">
    <citation type="submission" date="2018-10" db="EMBL/GenBank/DDBJ databases">
        <title>Sphingobacterium sp. M05W1-28.</title>
        <authorList>
            <person name="Cai H."/>
        </authorList>
    </citation>
    <scope>NUCLEOTIDE SEQUENCE [LARGE SCALE GENOMIC DNA]</scope>
    <source>
        <strain evidence="2 3">M05W1-28</strain>
    </source>
</reference>
<dbReference type="OrthoDB" id="9788916at2"/>
<evidence type="ECO:0000313" key="3">
    <source>
        <dbReference type="Proteomes" id="UP000282423"/>
    </source>
</evidence>
<dbReference type="GO" id="GO:0016747">
    <property type="term" value="F:acyltransferase activity, transferring groups other than amino-acyl groups"/>
    <property type="evidence" value="ECO:0007669"/>
    <property type="project" value="InterPro"/>
</dbReference>
<comment type="caution">
    <text evidence="2">The sequence shown here is derived from an EMBL/GenBank/DDBJ whole genome shotgun (WGS) entry which is preliminary data.</text>
</comment>
<dbReference type="PANTHER" id="PTHR43792:SF1">
    <property type="entry name" value="N-ACETYLTRANSFERASE DOMAIN-CONTAINING PROTEIN"/>
    <property type="match status" value="1"/>
</dbReference>
<protein>
    <submittedName>
        <fullName evidence="2">N-acetyltransferase</fullName>
    </submittedName>
</protein>
<gene>
    <name evidence="2" type="ORF">D7322_14685</name>
</gene>
<sequence>MYNTLELKKYTAEDFPLFRELTKDDEIMKYISGKGLTAEQAEKKFASILEINTDPSLGYFKVIDSESQLFLGDCKLVNYKKDPTVFEIGYLLKKEFWRRGLGTKICESLLSTAKSIDANKDVIGIIDPDNAASRQLLTKFGFHSYFVGTEDEIATEKLILKRT</sequence>
<accession>A0A420VX03</accession>
<dbReference type="EMBL" id="RBWS01000010">
    <property type="protein sequence ID" value="RKO70916.1"/>
    <property type="molecule type" value="Genomic_DNA"/>
</dbReference>
<feature type="domain" description="N-acetyltransferase" evidence="1">
    <location>
        <begin position="5"/>
        <end position="163"/>
    </location>
</feature>
<dbReference type="PANTHER" id="PTHR43792">
    <property type="entry name" value="GNAT FAMILY, PUTATIVE (AFU_ORTHOLOGUE AFUA_3G00765)-RELATED-RELATED"/>
    <property type="match status" value="1"/>
</dbReference>
<evidence type="ECO:0000313" key="2">
    <source>
        <dbReference type="EMBL" id="RKO70916.1"/>
    </source>
</evidence>